<gene>
    <name evidence="5" type="ORF">CWC22_014790</name>
</gene>
<evidence type="ECO:0000313" key="5">
    <source>
        <dbReference type="EMBL" id="QPB84188.1"/>
    </source>
</evidence>
<dbReference type="GO" id="GO:0003677">
    <property type="term" value="F:DNA binding"/>
    <property type="evidence" value="ECO:0007669"/>
    <property type="project" value="UniProtKB-UniRule"/>
</dbReference>
<dbReference type="PANTHER" id="PTHR30629">
    <property type="entry name" value="PROPHAGE INTEGRASE"/>
    <property type="match status" value="1"/>
</dbReference>
<keyword evidence="3" id="KW-0238">DNA-binding</keyword>
<dbReference type="InterPro" id="IPR013762">
    <property type="entry name" value="Integrase-like_cat_sf"/>
</dbReference>
<evidence type="ECO:0000256" key="3">
    <source>
        <dbReference type="ARBA" id="ARBA00023125"/>
    </source>
</evidence>
<dbReference type="Proteomes" id="UP000305729">
    <property type="component" value="Chromosome 1"/>
</dbReference>
<reference evidence="5 6" key="1">
    <citation type="submission" date="2019-10" db="EMBL/GenBank/DDBJ databases">
        <title>Pseudoalteromonas rubra S4059.</title>
        <authorList>
            <person name="Paulsen S."/>
            <person name="Wang X."/>
        </authorList>
    </citation>
    <scope>NUCLEOTIDE SEQUENCE [LARGE SCALE GENOMIC DNA]</scope>
    <source>
        <strain evidence="5 6">S4059</strain>
    </source>
</reference>
<dbReference type="PROSITE" id="PS51900">
    <property type="entry name" value="CB"/>
    <property type="match status" value="1"/>
</dbReference>
<dbReference type="CDD" id="cd00801">
    <property type="entry name" value="INT_P4_C"/>
    <property type="match status" value="1"/>
</dbReference>
<dbReference type="EMBL" id="CP045429">
    <property type="protein sequence ID" value="QPB84188.1"/>
    <property type="molecule type" value="Genomic_DNA"/>
</dbReference>
<name>A0A5S3UV66_9GAMM</name>
<comment type="similarity">
    <text evidence="1">Belongs to the 'phage' integrase family.</text>
</comment>
<dbReference type="Gene3D" id="3.30.160.390">
    <property type="entry name" value="Integrase, DNA-binding domain"/>
    <property type="match status" value="1"/>
</dbReference>
<dbReference type="InterPro" id="IPR050808">
    <property type="entry name" value="Phage_Integrase"/>
</dbReference>
<keyword evidence="2" id="KW-0229">DNA integration</keyword>
<organism evidence="5 6">
    <name type="scientific">Pseudoalteromonas rubra</name>
    <dbReference type="NCBI Taxonomy" id="43658"/>
    <lineage>
        <taxon>Bacteria</taxon>
        <taxon>Pseudomonadati</taxon>
        <taxon>Pseudomonadota</taxon>
        <taxon>Gammaproteobacteria</taxon>
        <taxon>Alteromonadales</taxon>
        <taxon>Pseudoalteromonadaceae</taxon>
        <taxon>Pseudoalteromonas</taxon>
    </lineage>
</organism>
<proteinExistence type="inferred from homology"/>
<dbReference type="PANTHER" id="PTHR30629:SF2">
    <property type="entry name" value="PROPHAGE INTEGRASE INTS-RELATED"/>
    <property type="match status" value="1"/>
</dbReference>
<dbReference type="InterPro" id="IPR025166">
    <property type="entry name" value="Integrase_DNA_bind_dom"/>
</dbReference>
<evidence type="ECO:0000313" key="6">
    <source>
        <dbReference type="Proteomes" id="UP000305729"/>
    </source>
</evidence>
<dbReference type="InterPro" id="IPR011010">
    <property type="entry name" value="DNA_brk_join_enz"/>
</dbReference>
<dbReference type="SUPFAM" id="SSF56349">
    <property type="entry name" value="DNA breaking-rejoining enzymes"/>
    <property type="match status" value="1"/>
</dbReference>
<dbReference type="GO" id="GO:0006310">
    <property type="term" value="P:DNA recombination"/>
    <property type="evidence" value="ECO:0007669"/>
    <property type="project" value="UniProtKB-KW"/>
</dbReference>
<keyword evidence="4" id="KW-0233">DNA recombination</keyword>
<dbReference type="Gene3D" id="1.10.443.10">
    <property type="entry name" value="Intergrase catalytic core"/>
    <property type="match status" value="1"/>
</dbReference>
<sequence>MKFTDKQIQSLKPRDKRYVLTESIGGYGEGRLQIRVQTTGTKAWRVQYHFNDKRKTISLGNYPNIDLKTARQKHADISRQLLNGVDPQSVKKEEQKEHAAKSAQRTMLQLLEDYQEYLVPRVVPSTIRSTKYMIEKDFVPFIPSDMTPPELTVDDARELLYRIYNRGALKKANFARSVLKNVFKFAVDYDNSPSQYKEPDIYGVKTNVVRDISFDVPNIPGKRWLTEQEVRQVWYADDLPFRTHLYLKLAICMAGQRIQEVYHSNATEYDMKERILTIPESRVKVKNRGDHLVPIGPLAIPVIELLIKHRGASGKLFPHRDKPGESACISNLRLAIRSWCDRHQIPRFTPRDIRRTCKTLMGKAEISKTTRDKLQQHTQSDVSTVHYDRYDYMREKREAMEQWHAYLERILW</sequence>
<dbReference type="Gene3D" id="1.10.150.130">
    <property type="match status" value="1"/>
</dbReference>
<accession>A0A5S3UV66</accession>
<dbReference type="AlphaFoldDB" id="A0A5S3UV66"/>
<dbReference type="RefSeq" id="WP_138538662.1">
    <property type="nucleotide sequence ID" value="NZ_CP045429.1"/>
</dbReference>
<dbReference type="InterPro" id="IPR044068">
    <property type="entry name" value="CB"/>
</dbReference>
<evidence type="ECO:0000256" key="1">
    <source>
        <dbReference type="ARBA" id="ARBA00008857"/>
    </source>
</evidence>
<evidence type="ECO:0000256" key="4">
    <source>
        <dbReference type="ARBA" id="ARBA00023172"/>
    </source>
</evidence>
<dbReference type="InterPro" id="IPR038488">
    <property type="entry name" value="Integrase_DNA-bd_sf"/>
</dbReference>
<protein>
    <submittedName>
        <fullName evidence="5">DUF4102 domain-containing protein</fullName>
    </submittedName>
</protein>
<dbReference type="InterPro" id="IPR010998">
    <property type="entry name" value="Integrase_recombinase_N"/>
</dbReference>
<evidence type="ECO:0000256" key="2">
    <source>
        <dbReference type="ARBA" id="ARBA00022908"/>
    </source>
</evidence>
<dbReference type="GO" id="GO:0015074">
    <property type="term" value="P:DNA integration"/>
    <property type="evidence" value="ECO:0007669"/>
    <property type="project" value="UniProtKB-KW"/>
</dbReference>
<dbReference type="Pfam" id="PF13356">
    <property type="entry name" value="Arm-DNA-bind_3"/>
    <property type="match status" value="1"/>
</dbReference>